<dbReference type="EMBL" id="FP236843">
    <property type="protein sequence ID" value="CAX60186.1"/>
    <property type="molecule type" value="Genomic_DNA"/>
</dbReference>
<protein>
    <submittedName>
        <fullName evidence="1">Uncharacterized protein</fullName>
    </submittedName>
</protein>
<evidence type="ECO:0000313" key="2">
    <source>
        <dbReference type="Proteomes" id="UP000008793"/>
    </source>
</evidence>
<keyword evidence="2" id="KW-1185">Reference proteome</keyword>
<dbReference type="STRING" id="634500.EbC_26550"/>
<dbReference type="KEGG" id="ebi:EbC_26550"/>
<gene>
    <name evidence="1" type="ordered locus">EbC_26550</name>
</gene>
<dbReference type="AlphaFoldDB" id="D8MTM9"/>
<dbReference type="HOGENOM" id="CLU_3269770_0_0_6"/>
<name>D8MTM9_ERWBE</name>
<dbReference type="Proteomes" id="UP000008793">
    <property type="component" value="Chromosome"/>
</dbReference>
<accession>D8MTM9</accession>
<organism evidence="2">
    <name type="scientific">Erwinia billingiae (strain Eb661)</name>
    <dbReference type="NCBI Taxonomy" id="634500"/>
    <lineage>
        <taxon>Bacteria</taxon>
        <taxon>Pseudomonadati</taxon>
        <taxon>Pseudomonadota</taxon>
        <taxon>Gammaproteobacteria</taxon>
        <taxon>Enterobacterales</taxon>
        <taxon>Erwiniaceae</taxon>
        <taxon>Erwinia</taxon>
    </lineage>
</organism>
<proteinExistence type="predicted"/>
<sequence>MRWRKIFTSNGCHYFLNQEIRWLDKPCFMRLFSGFVLLTLC</sequence>
<reference evidence="1 2" key="1">
    <citation type="journal article" date="2010" name="BMC Genomics">
        <title>Genome comparison of the epiphytic bacteria Erwinia billingiae and E. tasmaniensis with the pear pathogen E. pyrifoliae.</title>
        <authorList>
            <person name="Kube M."/>
            <person name="Migdoll A.M."/>
            <person name="Gehring I."/>
            <person name="Heitmann K."/>
            <person name="Mayer Y."/>
            <person name="Kuhl H."/>
            <person name="Knaust F."/>
            <person name="Geider K."/>
            <person name="Reinhardt R."/>
        </authorList>
    </citation>
    <scope>NUCLEOTIDE SEQUENCE [LARGE SCALE GENOMIC DNA]</scope>
    <source>
        <strain evidence="1 2">Eb661</strain>
    </source>
</reference>
<evidence type="ECO:0000313" key="1">
    <source>
        <dbReference type="EMBL" id="CAX60186.1"/>
    </source>
</evidence>